<evidence type="ECO:0000256" key="3">
    <source>
        <dbReference type="ARBA" id="ARBA00022475"/>
    </source>
</evidence>
<sequence length="204" mass="23292">MENWITEFMEEFGYFGIFLMIALENLFPPIPSEIVLSFGGFMTTRSDLTITGVVIASTLGSVVGAIALYYIGRLLSVERLERIVDRWGRWLRTKKEDVHRANAWFHRYGIWTVFFCRMVPIVRSLISIPAGMAKMNFLLFLLFTTLGSLIWNVILVNVGAALGESWSKVLEYMSVYQDIVIVIIGILVILAAIWYVRRARSLKA</sequence>
<evidence type="ECO:0000256" key="5">
    <source>
        <dbReference type="ARBA" id="ARBA00022989"/>
    </source>
</evidence>
<evidence type="ECO:0000256" key="1">
    <source>
        <dbReference type="ARBA" id="ARBA00004651"/>
    </source>
</evidence>
<dbReference type="RefSeq" id="WP_181754197.1">
    <property type="nucleotide sequence ID" value="NZ_JACEIQ010000024.1"/>
</dbReference>
<dbReference type="GO" id="GO:0005886">
    <property type="term" value="C:plasma membrane"/>
    <property type="evidence" value="ECO:0007669"/>
    <property type="project" value="UniProtKB-SubCell"/>
</dbReference>
<keyword evidence="6 7" id="KW-0472">Membrane</keyword>
<feature type="transmembrane region" description="Helical" evidence="7">
    <location>
        <begin position="138"/>
        <end position="163"/>
    </location>
</feature>
<dbReference type="InterPro" id="IPR032816">
    <property type="entry name" value="VTT_dom"/>
</dbReference>
<feature type="domain" description="VTT" evidence="8">
    <location>
        <begin position="30"/>
        <end position="160"/>
    </location>
</feature>
<evidence type="ECO:0000259" key="8">
    <source>
        <dbReference type="Pfam" id="PF09335"/>
    </source>
</evidence>
<accession>A0A7W1WU30</accession>
<evidence type="ECO:0000256" key="4">
    <source>
        <dbReference type="ARBA" id="ARBA00022692"/>
    </source>
</evidence>
<organism evidence="9 10">
    <name type="scientific">Paenactinomyces guangxiensis</name>
    <dbReference type="NCBI Taxonomy" id="1490290"/>
    <lineage>
        <taxon>Bacteria</taxon>
        <taxon>Bacillati</taxon>
        <taxon>Bacillota</taxon>
        <taxon>Bacilli</taxon>
        <taxon>Bacillales</taxon>
        <taxon>Thermoactinomycetaceae</taxon>
        <taxon>Paenactinomyces</taxon>
    </lineage>
</organism>
<proteinExistence type="inferred from homology"/>
<keyword evidence="10" id="KW-1185">Reference proteome</keyword>
<evidence type="ECO:0000256" key="2">
    <source>
        <dbReference type="ARBA" id="ARBA00010792"/>
    </source>
</evidence>
<dbReference type="EMBL" id="JACEIQ010000024">
    <property type="protein sequence ID" value="MBA4496095.1"/>
    <property type="molecule type" value="Genomic_DNA"/>
</dbReference>
<keyword evidence="3" id="KW-1003">Cell membrane</keyword>
<protein>
    <submittedName>
        <fullName evidence="9">DedA family protein</fullName>
    </submittedName>
</protein>
<comment type="subcellular location">
    <subcellularLocation>
        <location evidence="1">Cell membrane</location>
        <topology evidence="1">Multi-pass membrane protein</topology>
    </subcellularLocation>
</comment>
<dbReference type="Proteomes" id="UP000535491">
    <property type="component" value="Unassembled WGS sequence"/>
</dbReference>
<dbReference type="AlphaFoldDB" id="A0A7W1WU30"/>
<evidence type="ECO:0000313" key="10">
    <source>
        <dbReference type="Proteomes" id="UP000535491"/>
    </source>
</evidence>
<keyword evidence="4 7" id="KW-0812">Transmembrane</keyword>
<dbReference type="PANTHER" id="PTHR42709:SF6">
    <property type="entry name" value="UNDECAPRENYL PHOSPHATE TRANSPORTER A"/>
    <property type="match status" value="1"/>
</dbReference>
<gene>
    <name evidence="9" type="ORF">H1191_17590</name>
</gene>
<feature type="transmembrane region" description="Helical" evidence="7">
    <location>
        <begin position="175"/>
        <end position="196"/>
    </location>
</feature>
<evidence type="ECO:0000256" key="6">
    <source>
        <dbReference type="ARBA" id="ARBA00023136"/>
    </source>
</evidence>
<feature type="transmembrane region" description="Helical" evidence="7">
    <location>
        <begin position="12"/>
        <end position="36"/>
    </location>
</feature>
<evidence type="ECO:0000256" key="7">
    <source>
        <dbReference type="SAM" id="Phobius"/>
    </source>
</evidence>
<reference evidence="9 10" key="1">
    <citation type="submission" date="2020-07" db="EMBL/GenBank/DDBJ databases">
        <authorList>
            <person name="Feng H."/>
        </authorList>
    </citation>
    <scope>NUCLEOTIDE SEQUENCE [LARGE SCALE GENOMIC DNA]</scope>
    <source>
        <strain evidence="10">s-10</strain>
    </source>
</reference>
<dbReference type="PANTHER" id="PTHR42709">
    <property type="entry name" value="ALKALINE PHOSPHATASE LIKE PROTEIN"/>
    <property type="match status" value="1"/>
</dbReference>
<name>A0A7W1WU30_9BACL</name>
<dbReference type="Pfam" id="PF09335">
    <property type="entry name" value="VTT_dom"/>
    <property type="match status" value="1"/>
</dbReference>
<evidence type="ECO:0000313" key="9">
    <source>
        <dbReference type="EMBL" id="MBA4496095.1"/>
    </source>
</evidence>
<keyword evidence="5 7" id="KW-1133">Transmembrane helix</keyword>
<comment type="caution">
    <text evidence="9">The sequence shown here is derived from an EMBL/GenBank/DDBJ whole genome shotgun (WGS) entry which is preliminary data.</text>
</comment>
<dbReference type="InterPro" id="IPR051311">
    <property type="entry name" value="DedA_domain"/>
</dbReference>
<comment type="similarity">
    <text evidence="2">Belongs to the DedA family.</text>
</comment>
<feature type="transmembrane region" description="Helical" evidence="7">
    <location>
        <begin position="48"/>
        <end position="71"/>
    </location>
</feature>